<evidence type="ECO:0000256" key="10">
    <source>
        <dbReference type="RuleBase" id="RU000544"/>
    </source>
</evidence>
<feature type="binding site" evidence="9">
    <location>
        <position position="178"/>
    </location>
    <ligand>
        <name>substrate</name>
    </ligand>
</feature>
<evidence type="ECO:0000256" key="1">
    <source>
        <dbReference type="ARBA" id="ARBA00007587"/>
    </source>
</evidence>
<accession>A0A1Y1UZL1</accession>
<evidence type="ECO:0000256" key="11">
    <source>
        <dbReference type="RuleBase" id="RU004165"/>
    </source>
</evidence>
<feature type="active site" description="Proton acceptor" evidence="8">
    <location>
        <position position="88"/>
    </location>
</feature>
<dbReference type="Proteomes" id="UP000193719">
    <property type="component" value="Unassembled WGS sequence"/>
</dbReference>
<dbReference type="GO" id="GO:0005829">
    <property type="term" value="C:cytosol"/>
    <property type="evidence" value="ECO:0007669"/>
    <property type="project" value="TreeGrafter"/>
</dbReference>
<dbReference type="OrthoDB" id="2194859at2759"/>
<dbReference type="InterPro" id="IPR027417">
    <property type="entry name" value="P-loop_NTPase"/>
</dbReference>
<evidence type="ECO:0000313" key="12">
    <source>
        <dbReference type="EMBL" id="ORX44144.1"/>
    </source>
</evidence>
<dbReference type="HAMAP" id="MF_00124">
    <property type="entry name" value="Thymidine_kinase"/>
    <property type="match status" value="1"/>
</dbReference>
<dbReference type="SUPFAM" id="SSF52540">
    <property type="entry name" value="P-loop containing nucleoside triphosphate hydrolases"/>
    <property type="match status" value="1"/>
</dbReference>
<protein>
    <recommendedName>
        <fullName evidence="2 10">Thymidine kinase</fullName>
        <ecNumber evidence="2 10">2.7.1.21</ecNumber>
    </recommendedName>
</protein>
<dbReference type="PANTHER" id="PTHR11441:SF0">
    <property type="entry name" value="THYMIDINE KINASE, CYTOSOLIC"/>
    <property type="match status" value="1"/>
</dbReference>
<evidence type="ECO:0000256" key="7">
    <source>
        <dbReference type="ARBA" id="ARBA00022840"/>
    </source>
</evidence>
<keyword evidence="6 10" id="KW-0418">Kinase</keyword>
<dbReference type="AlphaFoldDB" id="A0A1Y1UZL1"/>
<sequence>MAKLYFYYSAMNAGKSTSLLQSAFNYRERGMNTIIYSSIIDDRYQIGYVTSRLGINSPAVVFDTKFDFFEDVKSRIKNNTVQCVFVDEAQFLKKVQVRQLCRIVDELDIPVLTYGLRSDFKGEPFEGSIYLLTWADKNQELKTVCHCGKKATMNMRIAEDGSVCEEGDQIAIGGNELYISTCRKHFYEKKPGVIKDVGRNFTYII</sequence>
<evidence type="ECO:0000256" key="8">
    <source>
        <dbReference type="PIRSR" id="PIRSR035805-1"/>
    </source>
</evidence>
<dbReference type="NCBIfam" id="NF003300">
    <property type="entry name" value="PRK04296.1-5"/>
    <property type="match status" value="1"/>
</dbReference>
<dbReference type="GO" id="GO:0071897">
    <property type="term" value="P:DNA biosynthetic process"/>
    <property type="evidence" value="ECO:0007669"/>
    <property type="project" value="UniProtKB-KW"/>
</dbReference>
<evidence type="ECO:0000256" key="5">
    <source>
        <dbReference type="ARBA" id="ARBA00022741"/>
    </source>
</evidence>
<keyword evidence="5 10" id="KW-0547">Nucleotide-binding</keyword>
<dbReference type="GO" id="GO:0005524">
    <property type="term" value="F:ATP binding"/>
    <property type="evidence" value="ECO:0007669"/>
    <property type="project" value="UniProtKB-KW"/>
</dbReference>
<evidence type="ECO:0000256" key="9">
    <source>
        <dbReference type="PIRSR" id="PIRSR035805-2"/>
    </source>
</evidence>
<evidence type="ECO:0000256" key="6">
    <source>
        <dbReference type="ARBA" id="ARBA00022777"/>
    </source>
</evidence>
<comment type="catalytic activity">
    <reaction evidence="10">
        <text>thymidine + ATP = dTMP + ADP + H(+)</text>
        <dbReference type="Rhea" id="RHEA:19129"/>
        <dbReference type="ChEBI" id="CHEBI:15378"/>
        <dbReference type="ChEBI" id="CHEBI:17748"/>
        <dbReference type="ChEBI" id="CHEBI:30616"/>
        <dbReference type="ChEBI" id="CHEBI:63528"/>
        <dbReference type="ChEBI" id="CHEBI:456216"/>
        <dbReference type="EC" id="2.7.1.21"/>
    </reaction>
</comment>
<dbReference type="Gene3D" id="3.30.60.20">
    <property type="match status" value="1"/>
</dbReference>
<dbReference type="EC" id="2.7.1.21" evidence="2 10"/>
<reference evidence="12 13" key="2">
    <citation type="submission" date="2016-08" db="EMBL/GenBank/DDBJ databases">
        <title>Pervasive Adenine N6-methylation of Active Genes in Fungi.</title>
        <authorList>
            <consortium name="DOE Joint Genome Institute"/>
            <person name="Mondo S.J."/>
            <person name="Dannebaum R.O."/>
            <person name="Kuo R.C."/>
            <person name="Labutti K."/>
            <person name="Haridas S."/>
            <person name="Kuo A."/>
            <person name="Salamov A."/>
            <person name="Ahrendt S.R."/>
            <person name="Lipzen A."/>
            <person name="Sullivan W."/>
            <person name="Andreopoulos W.B."/>
            <person name="Clum A."/>
            <person name="Lindquist E."/>
            <person name="Daum C."/>
            <person name="Ramamoorthy G.K."/>
            <person name="Gryganskyi A."/>
            <person name="Culley D."/>
            <person name="Magnuson J.K."/>
            <person name="James T.Y."/>
            <person name="O'Malley M.A."/>
            <person name="Stajich J.E."/>
            <person name="Spatafora J.W."/>
            <person name="Visel A."/>
            <person name="Grigoriev I.V."/>
        </authorList>
    </citation>
    <scope>NUCLEOTIDE SEQUENCE [LARGE SCALE GENOMIC DNA]</scope>
    <source>
        <strain evidence="13">finn</strain>
    </source>
</reference>
<dbReference type="InterPro" id="IPR001267">
    <property type="entry name" value="Thymidine_kinase"/>
</dbReference>
<dbReference type="Pfam" id="PF00265">
    <property type="entry name" value="TK"/>
    <property type="match status" value="1"/>
</dbReference>
<keyword evidence="7 10" id="KW-0067">ATP-binding</keyword>
<evidence type="ECO:0000256" key="2">
    <source>
        <dbReference type="ARBA" id="ARBA00012118"/>
    </source>
</evidence>
<evidence type="ECO:0000256" key="4">
    <source>
        <dbReference type="ARBA" id="ARBA00022679"/>
    </source>
</evidence>
<gene>
    <name evidence="12" type="ORF">BCR36DRAFT_360061</name>
</gene>
<keyword evidence="4 10" id="KW-0808">Transferase</keyword>
<proteinExistence type="inferred from homology"/>
<feature type="binding site" evidence="9">
    <location>
        <begin position="170"/>
        <end position="173"/>
    </location>
    <ligand>
        <name>substrate</name>
    </ligand>
</feature>
<dbReference type="PIRSF" id="PIRSF035805">
    <property type="entry name" value="TK_cell"/>
    <property type="match status" value="1"/>
</dbReference>
<evidence type="ECO:0000313" key="13">
    <source>
        <dbReference type="Proteomes" id="UP000193719"/>
    </source>
</evidence>
<reference evidence="12 13" key="1">
    <citation type="submission" date="2016-08" db="EMBL/GenBank/DDBJ databases">
        <title>Genomes of anaerobic fungi encode conserved fungal cellulosomes for biomass hydrolysis.</title>
        <authorList>
            <consortium name="DOE Joint Genome Institute"/>
            <person name="Haitjema C.H."/>
            <person name="Gilmore S.P."/>
            <person name="Henske J.K."/>
            <person name="Solomon K.V."/>
            <person name="De Groot R."/>
            <person name="Kuo A."/>
            <person name="Mondo S.J."/>
            <person name="Salamov A.A."/>
            <person name="Labutti K."/>
            <person name="Zhao Z."/>
            <person name="Chiniquy J."/>
            <person name="Barry K."/>
            <person name="Brewer H.M."/>
            <person name="Purvine S.O."/>
            <person name="Wright A.T."/>
            <person name="Boxma B."/>
            <person name="Van Alen T."/>
            <person name="Hackstein J.H."/>
            <person name="Baker S.E."/>
            <person name="Grigoriev I.V."/>
            <person name="O'Malley M.A."/>
        </authorList>
    </citation>
    <scope>NUCLEOTIDE SEQUENCE [LARGE SCALE GENOMIC DNA]</scope>
    <source>
        <strain evidence="13">finn</strain>
    </source>
</reference>
<comment type="caution">
    <text evidence="12">The sequence shown here is derived from an EMBL/GenBank/DDBJ whole genome shotgun (WGS) entry which is preliminary data.</text>
</comment>
<dbReference type="PANTHER" id="PTHR11441">
    <property type="entry name" value="THYMIDINE KINASE"/>
    <property type="match status" value="1"/>
</dbReference>
<keyword evidence="13" id="KW-1185">Reference proteome</keyword>
<evidence type="ECO:0000256" key="3">
    <source>
        <dbReference type="ARBA" id="ARBA00022634"/>
    </source>
</evidence>
<dbReference type="GO" id="GO:0046104">
    <property type="term" value="P:thymidine metabolic process"/>
    <property type="evidence" value="ECO:0007669"/>
    <property type="project" value="TreeGrafter"/>
</dbReference>
<keyword evidence="3 10" id="KW-0237">DNA synthesis</keyword>
<organism evidence="12 13">
    <name type="scientific">Piromyces finnis</name>
    <dbReference type="NCBI Taxonomy" id="1754191"/>
    <lineage>
        <taxon>Eukaryota</taxon>
        <taxon>Fungi</taxon>
        <taxon>Fungi incertae sedis</taxon>
        <taxon>Chytridiomycota</taxon>
        <taxon>Chytridiomycota incertae sedis</taxon>
        <taxon>Neocallimastigomycetes</taxon>
        <taxon>Neocallimastigales</taxon>
        <taxon>Neocallimastigaceae</taxon>
        <taxon>Piromyces</taxon>
    </lineage>
</organism>
<dbReference type="SUPFAM" id="SSF57716">
    <property type="entry name" value="Glucocorticoid receptor-like (DNA-binding domain)"/>
    <property type="match status" value="1"/>
</dbReference>
<dbReference type="Gene3D" id="3.40.50.300">
    <property type="entry name" value="P-loop containing nucleotide triphosphate hydrolases"/>
    <property type="match status" value="1"/>
</dbReference>
<name>A0A1Y1UZL1_9FUNG</name>
<dbReference type="InterPro" id="IPR020633">
    <property type="entry name" value="Thymidine_kinase_CS"/>
</dbReference>
<dbReference type="PROSITE" id="PS00603">
    <property type="entry name" value="TK_CELLULAR_TYPE"/>
    <property type="match status" value="1"/>
</dbReference>
<comment type="similarity">
    <text evidence="1 11">Belongs to the thymidine kinase family.</text>
</comment>
<dbReference type="GO" id="GO:0004797">
    <property type="term" value="F:thymidine kinase activity"/>
    <property type="evidence" value="ECO:0007669"/>
    <property type="project" value="UniProtKB-EC"/>
</dbReference>
<dbReference type="STRING" id="1754191.A0A1Y1UZL1"/>
<dbReference type="EMBL" id="MCFH01000047">
    <property type="protein sequence ID" value="ORX44144.1"/>
    <property type="molecule type" value="Genomic_DNA"/>
</dbReference>